<reference evidence="6 7" key="1">
    <citation type="submission" date="2020-08" db="EMBL/GenBank/DDBJ databases">
        <title>Sequencing the genomes of 1000 actinobacteria strains.</title>
        <authorList>
            <person name="Klenk H.-P."/>
        </authorList>
    </citation>
    <scope>NUCLEOTIDE SEQUENCE [LARGE SCALE GENOMIC DNA]</scope>
    <source>
        <strain evidence="6 7">DSM 105369</strain>
    </source>
</reference>
<dbReference type="SMART" id="SM00822">
    <property type="entry name" value="PKS_KR"/>
    <property type="match status" value="1"/>
</dbReference>
<accession>A0A839N952</accession>
<keyword evidence="2" id="KW-0521">NADP</keyword>
<dbReference type="InterPro" id="IPR002347">
    <property type="entry name" value="SDR_fam"/>
</dbReference>
<dbReference type="RefSeq" id="WP_183322187.1">
    <property type="nucleotide sequence ID" value="NZ_JACHVQ010000003.1"/>
</dbReference>
<dbReference type="PRINTS" id="PR00080">
    <property type="entry name" value="SDRFAMILY"/>
</dbReference>
<evidence type="ECO:0000256" key="1">
    <source>
        <dbReference type="ARBA" id="ARBA00006484"/>
    </source>
</evidence>
<dbReference type="SUPFAM" id="SSF51735">
    <property type="entry name" value="NAD(P)-binding Rossmann-fold domains"/>
    <property type="match status" value="1"/>
</dbReference>
<protein>
    <submittedName>
        <fullName evidence="6">NAD(P)-dependent dehydrogenase (Short-subunit alcohol dehydrogenase family)</fullName>
    </submittedName>
</protein>
<evidence type="ECO:0000256" key="4">
    <source>
        <dbReference type="RuleBase" id="RU000363"/>
    </source>
</evidence>
<evidence type="ECO:0000259" key="5">
    <source>
        <dbReference type="SMART" id="SM00822"/>
    </source>
</evidence>
<dbReference type="GO" id="GO:0016491">
    <property type="term" value="F:oxidoreductase activity"/>
    <property type="evidence" value="ECO:0007669"/>
    <property type="project" value="UniProtKB-KW"/>
</dbReference>
<dbReference type="PRINTS" id="PR00081">
    <property type="entry name" value="GDHRDH"/>
</dbReference>
<proteinExistence type="inferred from homology"/>
<dbReference type="AlphaFoldDB" id="A0A839N952"/>
<dbReference type="Proteomes" id="UP000559182">
    <property type="component" value="Unassembled WGS sequence"/>
</dbReference>
<dbReference type="Gene3D" id="3.40.50.720">
    <property type="entry name" value="NAD(P)-binding Rossmann-like Domain"/>
    <property type="match status" value="1"/>
</dbReference>
<gene>
    <name evidence="6" type="ORF">FHU39_003778</name>
</gene>
<name>A0A839N952_9MICO</name>
<comment type="similarity">
    <text evidence="1 4">Belongs to the short-chain dehydrogenases/reductases (SDR) family.</text>
</comment>
<dbReference type="EMBL" id="JACHVQ010000003">
    <property type="protein sequence ID" value="MBB2893747.1"/>
    <property type="molecule type" value="Genomic_DNA"/>
</dbReference>
<comment type="caution">
    <text evidence="6">The sequence shown here is derived from an EMBL/GenBank/DDBJ whole genome shotgun (WGS) entry which is preliminary data.</text>
</comment>
<dbReference type="InterPro" id="IPR036291">
    <property type="entry name" value="NAD(P)-bd_dom_sf"/>
</dbReference>
<keyword evidence="7" id="KW-1185">Reference proteome</keyword>
<evidence type="ECO:0000313" key="7">
    <source>
        <dbReference type="Proteomes" id="UP000559182"/>
    </source>
</evidence>
<dbReference type="PANTHER" id="PTHR43490:SF99">
    <property type="entry name" value="SHORT-CHAIN DEHYDROGENASE_REDUCTASE"/>
    <property type="match status" value="1"/>
</dbReference>
<evidence type="ECO:0000313" key="6">
    <source>
        <dbReference type="EMBL" id="MBB2893747.1"/>
    </source>
</evidence>
<evidence type="ECO:0000256" key="3">
    <source>
        <dbReference type="ARBA" id="ARBA00023002"/>
    </source>
</evidence>
<feature type="domain" description="Ketoreductase" evidence="5">
    <location>
        <begin position="7"/>
        <end position="200"/>
    </location>
</feature>
<organism evidence="6 7">
    <name type="scientific">Flexivirga oryzae</name>
    <dbReference type="NCBI Taxonomy" id="1794944"/>
    <lineage>
        <taxon>Bacteria</taxon>
        <taxon>Bacillati</taxon>
        <taxon>Actinomycetota</taxon>
        <taxon>Actinomycetes</taxon>
        <taxon>Micrococcales</taxon>
        <taxon>Dermacoccaceae</taxon>
        <taxon>Flexivirga</taxon>
    </lineage>
</organism>
<dbReference type="Pfam" id="PF00106">
    <property type="entry name" value="adh_short"/>
    <property type="match status" value="1"/>
</dbReference>
<keyword evidence="3" id="KW-0560">Oxidoreductase</keyword>
<evidence type="ECO:0000256" key="2">
    <source>
        <dbReference type="ARBA" id="ARBA00022857"/>
    </source>
</evidence>
<sequence>MIDMSGRVVLVTGGGRGIGLATARLLAELGATVLIGARDPQRAESALARSGRLAQPVEVVSLDVTQQDTVDSAAHWIAERHGTLDVLVNNAGIAGDRRAQVAGSAELAVVRAVFETNVFGVITVTEAMLPLLRRSRHGRIVNVSSSVGSLDRMSDPHRYFAAIPGSVAYPPSKAALNQVTVQYAKQLRGEGILVNSADPGPCATDFTVGFPGVTRSAADGAAVIVELATLADDGLTGSFRNADGTVEW</sequence>
<dbReference type="InterPro" id="IPR057326">
    <property type="entry name" value="KR_dom"/>
</dbReference>
<dbReference type="PANTHER" id="PTHR43490">
    <property type="entry name" value="(+)-NEOMENTHOL DEHYDROGENASE"/>
    <property type="match status" value="1"/>
</dbReference>